<dbReference type="EMBL" id="JFZV01000013">
    <property type="protein sequence ID" value="KDN14006.1"/>
    <property type="molecule type" value="Genomic_DNA"/>
</dbReference>
<proteinExistence type="predicted"/>
<accession>A0A837AG94</accession>
<evidence type="ECO:0000313" key="2">
    <source>
        <dbReference type="EMBL" id="KDN14006.1"/>
    </source>
</evidence>
<comment type="caution">
    <text evidence="2">The sequence shown here is derived from an EMBL/GenBank/DDBJ whole genome shotgun (WGS) entry which is preliminary data.</text>
</comment>
<protein>
    <submittedName>
        <fullName evidence="2">Uncharacterized protein</fullName>
    </submittedName>
</protein>
<name>A0A837AG94_9NEIS</name>
<keyword evidence="1" id="KW-0812">Transmembrane</keyword>
<dbReference type="AlphaFoldDB" id="A0A837AG94"/>
<organism evidence="2 3">
    <name type="scientific">Snodgrassella communis</name>
    <dbReference type="NCBI Taxonomy" id="2946699"/>
    <lineage>
        <taxon>Bacteria</taxon>
        <taxon>Pseudomonadati</taxon>
        <taxon>Pseudomonadota</taxon>
        <taxon>Betaproteobacteria</taxon>
        <taxon>Neisseriales</taxon>
        <taxon>Neisseriaceae</taxon>
        <taxon>Snodgrassella</taxon>
    </lineage>
</organism>
<keyword evidence="1" id="KW-0472">Membrane</keyword>
<keyword evidence="3" id="KW-1185">Reference proteome</keyword>
<dbReference type="Proteomes" id="UP000027170">
    <property type="component" value="Unassembled WGS sequence"/>
</dbReference>
<gene>
    <name evidence="2" type="ORF">SALWKB29_1998</name>
</gene>
<reference evidence="2 3" key="1">
    <citation type="submission" date="2014-03" db="EMBL/GenBank/DDBJ databases">
        <title>The genomes of two eusocial bee gut symbionts.</title>
        <authorList>
            <person name="Kwong W.K."/>
            <person name="Engel P."/>
            <person name="Koch H."/>
            <person name="Moran N.A."/>
        </authorList>
    </citation>
    <scope>NUCLEOTIDE SEQUENCE [LARGE SCALE GENOMIC DNA]</scope>
    <source>
        <strain evidence="3">wkB29</strain>
    </source>
</reference>
<sequence length="40" mass="4270">MIAAITNKCTVTGYIIQAIITILAILSVVTCFFVDVIIAI</sequence>
<evidence type="ECO:0000256" key="1">
    <source>
        <dbReference type="SAM" id="Phobius"/>
    </source>
</evidence>
<keyword evidence="1" id="KW-1133">Transmembrane helix</keyword>
<evidence type="ECO:0000313" key="3">
    <source>
        <dbReference type="Proteomes" id="UP000027170"/>
    </source>
</evidence>
<feature type="transmembrane region" description="Helical" evidence="1">
    <location>
        <begin position="14"/>
        <end position="38"/>
    </location>
</feature>